<dbReference type="AlphaFoldDB" id="S7XIA3"/>
<gene>
    <name evidence="1" type="ORF">SLOPH_1859</name>
</gene>
<sequence>MSLHNPFVIQCESCKLIIGESFALIDYRNNKLILEYVSSNISEITNNKIKCKCGKIVGNVETIIQSDENKNNSKISKSITEITEQGKKLYYIEKNNVTTFVLGYTDTNLMGISELSEEVYKLQKFCTMLYEKINKK</sequence>
<evidence type="ECO:0008006" key="3">
    <source>
        <dbReference type="Google" id="ProtNLM"/>
    </source>
</evidence>
<dbReference type="Proteomes" id="UP000014978">
    <property type="component" value="Unassembled WGS sequence"/>
</dbReference>
<dbReference type="EMBL" id="ATCN01000577">
    <property type="protein sequence ID" value="EPR78744.1"/>
    <property type="molecule type" value="Genomic_DNA"/>
</dbReference>
<name>S7XIA3_SPRLO</name>
<dbReference type="InParanoid" id="S7XIA3"/>
<protein>
    <recommendedName>
        <fullName evidence="3">Protein yippee-like</fullName>
    </recommendedName>
</protein>
<keyword evidence="2" id="KW-1185">Reference proteome</keyword>
<dbReference type="OrthoDB" id="74210at2759"/>
<comment type="caution">
    <text evidence="1">The sequence shown here is derived from an EMBL/GenBank/DDBJ whole genome shotgun (WGS) entry which is preliminary data.</text>
</comment>
<evidence type="ECO:0000313" key="2">
    <source>
        <dbReference type="Proteomes" id="UP000014978"/>
    </source>
</evidence>
<dbReference type="VEuPathDB" id="MicrosporidiaDB:SLOPH_1859"/>
<reference evidence="2" key="1">
    <citation type="journal article" date="2013" name="PLoS Genet.">
        <title>The genome of Spraguea lophii and the basis of host-microsporidian interactions.</title>
        <authorList>
            <person name="Campbell S.E."/>
            <person name="Williams T.A."/>
            <person name="Yousuf A."/>
            <person name="Soanes D.M."/>
            <person name="Paszkiewicz K.H."/>
            <person name="Williams B.A.P."/>
        </authorList>
    </citation>
    <scope>NUCLEOTIDE SEQUENCE [LARGE SCALE GENOMIC DNA]</scope>
    <source>
        <strain evidence="2">42_110</strain>
    </source>
</reference>
<organism evidence="1 2">
    <name type="scientific">Spraguea lophii (strain 42_110)</name>
    <name type="common">Microsporidian parasite</name>
    <dbReference type="NCBI Taxonomy" id="1358809"/>
    <lineage>
        <taxon>Eukaryota</taxon>
        <taxon>Fungi</taxon>
        <taxon>Fungi incertae sedis</taxon>
        <taxon>Microsporidia</taxon>
        <taxon>Spragueidae</taxon>
        <taxon>Spraguea</taxon>
    </lineage>
</organism>
<accession>S7XIA3</accession>
<evidence type="ECO:0000313" key="1">
    <source>
        <dbReference type="EMBL" id="EPR78744.1"/>
    </source>
</evidence>
<dbReference type="FunCoup" id="S7XIA3">
    <property type="interactions" value="40"/>
</dbReference>
<dbReference type="HOGENOM" id="CLU_132771_0_0_1"/>
<proteinExistence type="predicted"/>
<dbReference type="OMA" id="FILCECD"/>